<keyword evidence="2" id="KW-1185">Reference proteome</keyword>
<sequence>MWDRVRFYLADSSEFADLAARQRRCPLGQIHLEWVNGVEFCVLFASIGKYLRVFLCELHGRGGNAVVKPVSSLARLTAPVLWGEIRCDADFMI</sequence>
<evidence type="ECO:0000313" key="1">
    <source>
        <dbReference type="EMBL" id="OSQ45294.1"/>
    </source>
</evidence>
<dbReference type="STRING" id="1293890.TALK_17620"/>
<comment type="caution">
    <text evidence="1">The sequence shown here is derived from an EMBL/GenBank/DDBJ whole genome shotgun (WGS) entry which is preliminary data.</text>
</comment>
<reference evidence="1 2" key="1">
    <citation type="submission" date="2014-03" db="EMBL/GenBank/DDBJ databases">
        <title>The draft genome sequence of Thalassospira alkalitolerans JCM 18968.</title>
        <authorList>
            <person name="Lai Q."/>
            <person name="Shao Z."/>
        </authorList>
    </citation>
    <scope>NUCLEOTIDE SEQUENCE [LARGE SCALE GENOMIC DNA]</scope>
    <source>
        <strain evidence="1 2">JCM 18968</strain>
    </source>
</reference>
<proteinExistence type="predicted"/>
<dbReference type="Proteomes" id="UP000193396">
    <property type="component" value="Unassembled WGS sequence"/>
</dbReference>
<accession>A0A1Y2LAD6</accession>
<organism evidence="1 2">
    <name type="scientific">Thalassospira alkalitolerans</name>
    <dbReference type="NCBI Taxonomy" id="1293890"/>
    <lineage>
        <taxon>Bacteria</taxon>
        <taxon>Pseudomonadati</taxon>
        <taxon>Pseudomonadota</taxon>
        <taxon>Alphaproteobacteria</taxon>
        <taxon>Rhodospirillales</taxon>
        <taxon>Thalassospiraceae</taxon>
        <taxon>Thalassospira</taxon>
    </lineage>
</organism>
<dbReference type="AlphaFoldDB" id="A0A1Y2LAD6"/>
<gene>
    <name evidence="1" type="ORF">TALK_17620</name>
</gene>
<name>A0A1Y2LAD6_9PROT</name>
<protein>
    <submittedName>
        <fullName evidence="1">Uncharacterized protein</fullName>
    </submittedName>
</protein>
<dbReference type="EMBL" id="JFKB01000015">
    <property type="protein sequence ID" value="OSQ45294.1"/>
    <property type="molecule type" value="Genomic_DNA"/>
</dbReference>
<evidence type="ECO:0000313" key="2">
    <source>
        <dbReference type="Proteomes" id="UP000193396"/>
    </source>
</evidence>